<keyword evidence="13" id="KW-1185">Reference proteome</keyword>
<evidence type="ECO:0000256" key="9">
    <source>
        <dbReference type="SAM" id="Phobius"/>
    </source>
</evidence>
<dbReference type="Pfam" id="PF00672">
    <property type="entry name" value="HAMP"/>
    <property type="match status" value="1"/>
</dbReference>
<dbReference type="Pfam" id="PF17202">
    <property type="entry name" value="sCache_3_3"/>
    <property type="match status" value="1"/>
</dbReference>
<evidence type="ECO:0000313" key="13">
    <source>
        <dbReference type="Proteomes" id="UP001651880"/>
    </source>
</evidence>
<dbReference type="CDD" id="cd06225">
    <property type="entry name" value="HAMP"/>
    <property type="match status" value="1"/>
</dbReference>
<feature type="domain" description="Methyl-accepting transducer" evidence="10">
    <location>
        <begin position="388"/>
        <end position="624"/>
    </location>
</feature>
<dbReference type="PANTHER" id="PTHR32089">
    <property type="entry name" value="METHYL-ACCEPTING CHEMOTAXIS PROTEIN MCPB"/>
    <property type="match status" value="1"/>
</dbReference>
<keyword evidence="3 9" id="KW-0812">Transmembrane</keyword>
<dbReference type="Gene3D" id="6.10.340.10">
    <property type="match status" value="1"/>
</dbReference>
<keyword evidence="5 9" id="KW-0472">Membrane</keyword>
<reference evidence="12 13" key="1">
    <citation type="submission" date="2021-10" db="EMBL/GenBank/DDBJ databases">
        <title>Lutispora strain m25 sp. nov., a thermophilic, non-spore-forming bacterium isolated from a lab-scale methanogenic bioreactor digesting anaerobic sludge.</title>
        <authorList>
            <person name="El Houari A."/>
            <person name="Mcdonald J."/>
        </authorList>
    </citation>
    <scope>NUCLEOTIDE SEQUENCE [LARGE SCALE GENOMIC DNA]</scope>
    <source>
        <strain evidence="13">m25</strain>
    </source>
</reference>
<dbReference type="PROSITE" id="PS50885">
    <property type="entry name" value="HAMP"/>
    <property type="match status" value="1"/>
</dbReference>
<feature type="domain" description="HAMP" evidence="11">
    <location>
        <begin position="317"/>
        <end position="369"/>
    </location>
</feature>
<dbReference type="SMART" id="SM00304">
    <property type="entry name" value="HAMP"/>
    <property type="match status" value="1"/>
</dbReference>
<evidence type="ECO:0000313" key="12">
    <source>
        <dbReference type="EMBL" id="MCQ1531590.1"/>
    </source>
</evidence>
<dbReference type="PROSITE" id="PS50111">
    <property type="entry name" value="CHEMOTAXIS_TRANSDUC_2"/>
    <property type="match status" value="1"/>
</dbReference>
<dbReference type="Pfam" id="PF00015">
    <property type="entry name" value="MCPsignal"/>
    <property type="match status" value="1"/>
</dbReference>
<comment type="caution">
    <text evidence="12">The sequence shown here is derived from an EMBL/GenBank/DDBJ whole genome shotgun (WGS) entry which is preliminary data.</text>
</comment>
<evidence type="ECO:0000256" key="8">
    <source>
        <dbReference type="PROSITE-ProRule" id="PRU00284"/>
    </source>
</evidence>
<dbReference type="SUPFAM" id="SSF103190">
    <property type="entry name" value="Sensory domain-like"/>
    <property type="match status" value="1"/>
</dbReference>
<feature type="transmembrane region" description="Helical" evidence="9">
    <location>
        <begin position="12"/>
        <end position="34"/>
    </location>
</feature>
<proteinExistence type="inferred from homology"/>
<evidence type="ECO:0000259" key="10">
    <source>
        <dbReference type="PROSITE" id="PS50111"/>
    </source>
</evidence>
<dbReference type="PANTHER" id="PTHR32089:SF112">
    <property type="entry name" value="LYSOZYME-LIKE PROTEIN-RELATED"/>
    <property type="match status" value="1"/>
</dbReference>
<dbReference type="SMART" id="SM00283">
    <property type="entry name" value="MA"/>
    <property type="match status" value="1"/>
</dbReference>
<name>A0ABT1NJZ7_9FIRM</name>
<gene>
    <name evidence="12" type="ORF">LJD61_18915</name>
</gene>
<feature type="transmembrane region" description="Helical" evidence="9">
    <location>
        <begin position="295"/>
        <end position="315"/>
    </location>
</feature>
<dbReference type="Proteomes" id="UP001651880">
    <property type="component" value="Unassembled WGS sequence"/>
</dbReference>
<keyword evidence="6 8" id="KW-0807">Transducer</keyword>
<dbReference type="Gene3D" id="3.30.450.20">
    <property type="entry name" value="PAS domain"/>
    <property type="match status" value="1"/>
</dbReference>
<dbReference type="Gene3D" id="1.10.287.950">
    <property type="entry name" value="Methyl-accepting chemotaxis protein"/>
    <property type="match status" value="1"/>
</dbReference>
<evidence type="ECO:0000256" key="2">
    <source>
        <dbReference type="ARBA" id="ARBA00022475"/>
    </source>
</evidence>
<dbReference type="RefSeq" id="WP_255229143.1">
    <property type="nucleotide sequence ID" value="NZ_JAJEKE010000025.1"/>
</dbReference>
<evidence type="ECO:0000256" key="4">
    <source>
        <dbReference type="ARBA" id="ARBA00022989"/>
    </source>
</evidence>
<evidence type="ECO:0000256" key="1">
    <source>
        <dbReference type="ARBA" id="ARBA00004651"/>
    </source>
</evidence>
<evidence type="ECO:0000256" key="6">
    <source>
        <dbReference type="ARBA" id="ARBA00023224"/>
    </source>
</evidence>
<evidence type="ECO:0000256" key="3">
    <source>
        <dbReference type="ARBA" id="ARBA00022692"/>
    </source>
</evidence>
<protein>
    <submittedName>
        <fullName evidence="12">Methyl-accepting chemotaxis protein</fullName>
    </submittedName>
</protein>
<organism evidence="12 13">
    <name type="scientific">Lutispora saccharofermentans</name>
    <dbReference type="NCBI Taxonomy" id="3024236"/>
    <lineage>
        <taxon>Bacteria</taxon>
        <taxon>Bacillati</taxon>
        <taxon>Bacillota</taxon>
        <taxon>Clostridia</taxon>
        <taxon>Lutisporales</taxon>
        <taxon>Lutisporaceae</taxon>
        <taxon>Lutispora</taxon>
    </lineage>
</organism>
<dbReference type="InterPro" id="IPR029151">
    <property type="entry name" value="Sensor-like_sf"/>
</dbReference>
<keyword evidence="4 9" id="KW-1133">Transmembrane helix</keyword>
<dbReference type="SUPFAM" id="SSF58104">
    <property type="entry name" value="Methyl-accepting chemotaxis protein (MCP) signaling domain"/>
    <property type="match status" value="1"/>
</dbReference>
<dbReference type="InterPro" id="IPR004089">
    <property type="entry name" value="MCPsignal_dom"/>
</dbReference>
<comment type="similarity">
    <text evidence="7">Belongs to the methyl-accepting chemotaxis (MCP) protein family.</text>
</comment>
<evidence type="ECO:0000256" key="7">
    <source>
        <dbReference type="ARBA" id="ARBA00029447"/>
    </source>
</evidence>
<keyword evidence="2" id="KW-1003">Cell membrane</keyword>
<comment type="subcellular location">
    <subcellularLocation>
        <location evidence="1">Cell membrane</location>
        <topology evidence="1">Multi-pass membrane protein</topology>
    </subcellularLocation>
</comment>
<evidence type="ECO:0000259" key="11">
    <source>
        <dbReference type="PROSITE" id="PS50885"/>
    </source>
</evidence>
<accession>A0ABT1NJZ7</accession>
<dbReference type="EMBL" id="JAJEKE010000025">
    <property type="protein sequence ID" value="MCQ1531590.1"/>
    <property type="molecule type" value="Genomic_DNA"/>
</dbReference>
<dbReference type="InterPro" id="IPR003660">
    <property type="entry name" value="HAMP_dom"/>
</dbReference>
<sequence length="674" mass="74744">MLKGAKRFSDISIRFKILIVVIISILIPVVLSTYTSRHIVLQKISDEWESRLSNGLDSARYYFEDYQQKAKDNASILSSFSELRKYTMEGNNLSASQFLVQLTSELGLDFVMIADENKKLISRTDQPLKSGDDLSDDFMVKSGLAGFKAVLIQPTQNAICIQSAAPMKSDIVATGVKTIGTVITQYNLDKRFLEHIKRLNELEATLYLKDNIVSTFLDDKADDYNEVKNSLQIDKNIEEYLLNDQKVRFESRQIRNKDYYLAYGTLLNTKGEVVGLLSVAVPQDNIVKAKSDMNLYFGIIISLGLIIGLAAAIFISGKIVKPVKVLVNDTRFVANGDLNYMSSIKSNDEIGQLSEEFNNMAVSLKSLVKQIINTVNTTASSSAMLSQYIDEVRSISESIEITSEDIKSGSKEQSSYLEEAKGELDDVLHSAVEISDQTVEILDYTNKARKIVEQEAATLRALNENMNFTKDTILNMEARVGSFGTNLEQIKGATDLITSIAAKTKLLALNAAIEAARAGDAGRGFGVVAAEIRQLSDESQNSVKSIEAVVQDLFLEMKATAEVAEKSVEQFESSNDIVIKTENSFIKIVESINRINDMIGEISRKSELQALNTDRISAYMNDINAISKKSYDQSQTLYEGSVSQTKGLVNVSEELDDLLKSIEDSHVAVKKFKI</sequence>
<dbReference type="InterPro" id="IPR033463">
    <property type="entry name" value="sCache_3"/>
</dbReference>
<evidence type="ECO:0000256" key="5">
    <source>
        <dbReference type="ARBA" id="ARBA00023136"/>
    </source>
</evidence>